<dbReference type="SUPFAM" id="SSF53300">
    <property type="entry name" value="vWA-like"/>
    <property type="match status" value="1"/>
</dbReference>
<dbReference type="Proteomes" id="UP000001880">
    <property type="component" value="Chromosome"/>
</dbReference>
<dbReference type="eggNOG" id="COG2304">
    <property type="taxonomic scope" value="Bacteria"/>
</dbReference>
<evidence type="ECO:0000259" key="1">
    <source>
        <dbReference type="PROSITE" id="PS50234"/>
    </source>
</evidence>
<dbReference type="PANTHER" id="PTHR10579:SF43">
    <property type="entry name" value="ZINC FINGER (C3HC4-TYPE RING FINGER) FAMILY PROTEIN"/>
    <property type="match status" value="1"/>
</dbReference>
<reference evidence="2 3" key="1">
    <citation type="journal article" date="2010" name="Stand. Genomic Sci.">
        <title>Complete genome sequence of Haliangium ochraceum type strain (SMP-2).</title>
        <authorList>
            <consortium name="US DOE Joint Genome Institute (JGI-PGF)"/>
            <person name="Ivanova N."/>
            <person name="Daum C."/>
            <person name="Lang E."/>
            <person name="Abt B."/>
            <person name="Kopitz M."/>
            <person name="Saunders E."/>
            <person name="Lapidus A."/>
            <person name="Lucas S."/>
            <person name="Glavina Del Rio T."/>
            <person name="Nolan M."/>
            <person name="Tice H."/>
            <person name="Copeland A."/>
            <person name="Cheng J.F."/>
            <person name="Chen F."/>
            <person name="Bruce D."/>
            <person name="Goodwin L."/>
            <person name="Pitluck S."/>
            <person name="Mavromatis K."/>
            <person name="Pati A."/>
            <person name="Mikhailova N."/>
            <person name="Chen A."/>
            <person name="Palaniappan K."/>
            <person name="Land M."/>
            <person name="Hauser L."/>
            <person name="Chang Y.J."/>
            <person name="Jeffries C.D."/>
            <person name="Detter J.C."/>
            <person name="Brettin T."/>
            <person name="Rohde M."/>
            <person name="Goker M."/>
            <person name="Bristow J."/>
            <person name="Markowitz V."/>
            <person name="Eisen J.A."/>
            <person name="Hugenholtz P."/>
            <person name="Kyrpides N.C."/>
            <person name="Klenk H.P."/>
        </authorList>
    </citation>
    <scope>NUCLEOTIDE SEQUENCE [LARGE SCALE GENOMIC DNA]</scope>
    <source>
        <strain evidence="3">DSM 14365 / CIP 107738 / JCM 11303 / AJ 13395 / SMP-2</strain>
    </source>
</reference>
<organism evidence="2 3">
    <name type="scientific">Haliangium ochraceum (strain DSM 14365 / JCM 11303 / SMP-2)</name>
    <dbReference type="NCBI Taxonomy" id="502025"/>
    <lineage>
        <taxon>Bacteria</taxon>
        <taxon>Pseudomonadati</taxon>
        <taxon>Myxococcota</taxon>
        <taxon>Polyangia</taxon>
        <taxon>Haliangiales</taxon>
        <taxon>Kofleriaceae</taxon>
        <taxon>Haliangium</taxon>
    </lineage>
</organism>
<dbReference type="InterPro" id="IPR002035">
    <property type="entry name" value="VWF_A"/>
</dbReference>
<dbReference type="InterPro" id="IPR051266">
    <property type="entry name" value="CLCR"/>
</dbReference>
<dbReference type="Pfam" id="PF00092">
    <property type="entry name" value="VWA"/>
    <property type="match status" value="1"/>
</dbReference>
<dbReference type="PANTHER" id="PTHR10579">
    <property type="entry name" value="CALCIUM-ACTIVATED CHLORIDE CHANNEL REGULATOR"/>
    <property type="match status" value="1"/>
</dbReference>
<feature type="domain" description="VWFA" evidence="1">
    <location>
        <begin position="52"/>
        <end position="226"/>
    </location>
</feature>
<protein>
    <submittedName>
        <fullName evidence="2">von Willebrand factor type A</fullName>
    </submittedName>
</protein>
<name>D0LL92_HALO1</name>
<dbReference type="KEGG" id="hoh:Hoch_6113"/>
<keyword evidence="3" id="KW-1185">Reference proteome</keyword>
<dbReference type="EMBL" id="CP001804">
    <property type="protein sequence ID" value="ACY18588.1"/>
    <property type="molecule type" value="Genomic_DNA"/>
</dbReference>
<dbReference type="PROSITE" id="PS50234">
    <property type="entry name" value="VWFA"/>
    <property type="match status" value="1"/>
</dbReference>
<proteinExistence type="predicted"/>
<gene>
    <name evidence="2" type="ordered locus">Hoch_6113</name>
</gene>
<dbReference type="InterPro" id="IPR036465">
    <property type="entry name" value="vWFA_dom_sf"/>
</dbReference>
<dbReference type="HOGENOM" id="CLU_031866_1_0_7"/>
<sequence length="430" mass="45393">MTAQPTPAQRAGSVAVTVTPQYDLLPSNARELNLMVRLEGTGDAPATRAPLDLALVIDRSGSMSGDKLSDVKTAALELLETLQPEDTITLVSYSSDVSMHLMRTRADDAGQREARRALLALQARGGTALGPGLFRALEALEGASDRTRMSHLMLFSDGIANAGEVRPSVLGARAAGAFGAGVSVSTMGVGVDYNEDLMTRLADQGGGRYHFIQDSEAIASILDDEMKGLVATVARGVTMDLTRAEGVGTVRVFGYASEESAGRVHTRVGSLGAGQTRAILVRIDLLSDATADKRPLGHLHIEFDDVSDDGERKSVDVPLSIAHTDDIAAARASEHKDVTVRVAEIESAASMELAAQAAGRGDFGHARNEIAGAIGKLERRRAQAPSAALDKQIADLREAESEVAGAEGSAEERKVFTKKYKSRAYSSGKQ</sequence>
<dbReference type="SMART" id="SM00327">
    <property type="entry name" value="VWA"/>
    <property type="match status" value="1"/>
</dbReference>
<evidence type="ECO:0000313" key="2">
    <source>
        <dbReference type="EMBL" id="ACY18588.1"/>
    </source>
</evidence>
<dbReference type="Gene3D" id="3.40.50.410">
    <property type="entry name" value="von Willebrand factor, type A domain"/>
    <property type="match status" value="1"/>
</dbReference>
<accession>D0LL92</accession>
<dbReference type="STRING" id="502025.Hoch_6113"/>
<evidence type="ECO:0000313" key="3">
    <source>
        <dbReference type="Proteomes" id="UP000001880"/>
    </source>
</evidence>
<dbReference type="AlphaFoldDB" id="D0LL92"/>